<reference evidence="9 10" key="1">
    <citation type="submission" date="2024-01" db="EMBL/GenBank/DDBJ databases">
        <title>Genome assemblies of Stephania.</title>
        <authorList>
            <person name="Yang L."/>
        </authorList>
    </citation>
    <scope>NUCLEOTIDE SEQUENCE [LARGE SCALE GENOMIC DNA]</scope>
    <source>
        <strain evidence="9">JXDWG</strain>
        <tissue evidence="9">Leaf</tissue>
    </source>
</reference>
<dbReference type="InterPro" id="IPR000490">
    <property type="entry name" value="Glyco_hydro_17"/>
</dbReference>
<keyword evidence="2" id="KW-0732">Signal</keyword>
<dbReference type="Gene3D" id="1.20.58.1040">
    <property type="match status" value="1"/>
</dbReference>
<dbReference type="SUPFAM" id="SSF51445">
    <property type="entry name" value="(Trans)glycosidases"/>
    <property type="match status" value="1"/>
</dbReference>
<dbReference type="EMBL" id="JBBNAG010000006">
    <property type="protein sequence ID" value="KAK9126737.1"/>
    <property type="molecule type" value="Genomic_DNA"/>
</dbReference>
<dbReference type="Proteomes" id="UP001419268">
    <property type="component" value="Unassembled WGS sequence"/>
</dbReference>
<organism evidence="9 10">
    <name type="scientific">Stephania cephalantha</name>
    <dbReference type="NCBI Taxonomy" id="152367"/>
    <lineage>
        <taxon>Eukaryota</taxon>
        <taxon>Viridiplantae</taxon>
        <taxon>Streptophyta</taxon>
        <taxon>Embryophyta</taxon>
        <taxon>Tracheophyta</taxon>
        <taxon>Spermatophyta</taxon>
        <taxon>Magnoliopsida</taxon>
        <taxon>Ranunculales</taxon>
        <taxon>Menispermaceae</taxon>
        <taxon>Menispermoideae</taxon>
        <taxon>Cissampelideae</taxon>
        <taxon>Stephania</taxon>
    </lineage>
</organism>
<comment type="similarity">
    <text evidence="1 6">Belongs to the glycosyl hydrolase 17 family.</text>
</comment>
<evidence type="ECO:0000256" key="3">
    <source>
        <dbReference type="ARBA" id="ARBA00022801"/>
    </source>
</evidence>
<evidence type="ECO:0000256" key="5">
    <source>
        <dbReference type="ARBA" id="ARBA00023295"/>
    </source>
</evidence>
<evidence type="ECO:0000256" key="6">
    <source>
        <dbReference type="RuleBase" id="RU004335"/>
    </source>
</evidence>
<dbReference type="InterPro" id="IPR017853">
    <property type="entry name" value="GH"/>
</dbReference>
<keyword evidence="5" id="KW-0326">Glycosidase</keyword>
<dbReference type="AlphaFoldDB" id="A0AAP0J5M7"/>
<keyword evidence="4" id="KW-1015">Disulfide bond</keyword>
<dbReference type="InterPro" id="IPR044965">
    <property type="entry name" value="Glyco_hydro_17_plant"/>
</dbReference>
<proteinExistence type="inferred from homology"/>
<protein>
    <recommendedName>
        <fullName evidence="8">X8 domain-containing protein</fullName>
    </recommendedName>
</protein>
<dbReference type="FunFam" id="3.20.20.80:FF:000008">
    <property type="entry name" value="Glucan endo-1,3-beta-glucosidase 5"/>
    <property type="match status" value="1"/>
</dbReference>
<evidence type="ECO:0000256" key="1">
    <source>
        <dbReference type="ARBA" id="ARBA00008773"/>
    </source>
</evidence>
<name>A0AAP0J5M7_9MAGN</name>
<feature type="compositionally biased region" description="Basic and acidic residues" evidence="7">
    <location>
        <begin position="661"/>
        <end position="670"/>
    </location>
</feature>
<dbReference type="InterPro" id="IPR012946">
    <property type="entry name" value="X8"/>
</dbReference>
<evidence type="ECO:0000256" key="2">
    <source>
        <dbReference type="ARBA" id="ARBA00022729"/>
    </source>
</evidence>
<dbReference type="Pfam" id="PF07983">
    <property type="entry name" value="X8"/>
    <property type="match status" value="1"/>
</dbReference>
<evidence type="ECO:0000313" key="10">
    <source>
        <dbReference type="Proteomes" id="UP001419268"/>
    </source>
</evidence>
<evidence type="ECO:0000256" key="4">
    <source>
        <dbReference type="ARBA" id="ARBA00023157"/>
    </source>
</evidence>
<accession>A0AAP0J5M7</accession>
<keyword evidence="3" id="KW-0378">Hydrolase</keyword>
<dbReference type="GO" id="GO:0005975">
    <property type="term" value="P:carbohydrate metabolic process"/>
    <property type="evidence" value="ECO:0007669"/>
    <property type="project" value="InterPro"/>
</dbReference>
<keyword evidence="10" id="KW-1185">Reference proteome</keyword>
<comment type="caution">
    <text evidence="9">The sequence shown here is derived from an EMBL/GenBank/DDBJ whole genome shotgun (WGS) entry which is preliminary data.</text>
</comment>
<feature type="domain" description="X8" evidence="8">
    <location>
        <begin position="403"/>
        <end position="485"/>
    </location>
</feature>
<dbReference type="Pfam" id="PF00332">
    <property type="entry name" value="Glyco_hydro_17"/>
    <property type="match status" value="1"/>
</dbReference>
<dbReference type="PANTHER" id="PTHR32227">
    <property type="entry name" value="GLUCAN ENDO-1,3-BETA-GLUCOSIDASE BG1-RELATED-RELATED"/>
    <property type="match status" value="1"/>
</dbReference>
<gene>
    <name evidence="9" type="ORF">Scep_015583</name>
</gene>
<sequence length="709" mass="78243">MKNPLKVSQPFTAHSNELLISDSEHQSCSSPSPLMASTVSIITSLLYLTTTLTTHSSAQSIGVNWGTSSSHPLPPDKVVHLLKSNNITKVKLFDADPLVLQSLSGSGIDVVLGVPNSMLRNLSSSKRVAESWVHDNLTRFVANVGDGGVRIQYIAVGDEPFLQSYGEQFKPFVLGAVTNIQLALIKAKLDSKVKIVVPCNSDVYTSESGLPSKGYFRPDLNKTMAPLLTFLSKHSSPFYANIYPFLSIHQNKNITLDFALFKPTARALKDGRKTYKNSFDLSFDTLVTALSRAGFPDMEIVVGQIGWPTDGAVNATSNIAQHFMEGLVEHLQSKAGSPLRPGRSPTAYIFSLLDEDLRSISTGNFERHWGIFTFDGQAKYQLSLGQSKRSLVNAQTVEYYPARWCVVNNNKDLGNATASAHDACSVADCSALSPGGSCANISWPGNISYAFNSYYQQHDQSADACNFGGLGLLTTVDPSVDNCRFDQGTLRILHSILPCEHAHQQSEIRDDLIEFIRSEAKLVVEDEIADKSVEEKLLVLQFLVRAFALSGDVRSCLALRYEALIMRDRECVNLDWLQVEYNEWLAFAKDSLQNGYHAIAVQVCENALKSVQQINHRSDSYNVVVDEIKDLKDVAVALVASHSVQAQATKYLNNKKRKEIQQNRKLEPESKNSQASASSVFRDGIKRRNRHQLLRLQSSTTTPNSSVCL</sequence>
<dbReference type="GO" id="GO:0004553">
    <property type="term" value="F:hydrolase activity, hydrolyzing O-glycosyl compounds"/>
    <property type="evidence" value="ECO:0007669"/>
    <property type="project" value="InterPro"/>
</dbReference>
<dbReference type="SMART" id="SM00768">
    <property type="entry name" value="X8"/>
    <property type="match status" value="1"/>
</dbReference>
<evidence type="ECO:0000256" key="7">
    <source>
        <dbReference type="SAM" id="MobiDB-lite"/>
    </source>
</evidence>
<dbReference type="Gene3D" id="3.20.20.80">
    <property type="entry name" value="Glycosidases"/>
    <property type="match status" value="1"/>
</dbReference>
<evidence type="ECO:0000259" key="8">
    <source>
        <dbReference type="SMART" id="SM00768"/>
    </source>
</evidence>
<evidence type="ECO:0000313" key="9">
    <source>
        <dbReference type="EMBL" id="KAK9126737.1"/>
    </source>
</evidence>
<feature type="region of interest" description="Disordered" evidence="7">
    <location>
        <begin position="661"/>
        <end position="682"/>
    </location>
</feature>